<evidence type="ECO:0000313" key="2">
    <source>
        <dbReference type="EMBL" id="PZG10768.1"/>
    </source>
</evidence>
<accession>A0A2W2EFF5</accession>
<feature type="transmembrane region" description="Helical" evidence="1">
    <location>
        <begin position="7"/>
        <end position="29"/>
    </location>
</feature>
<sequence length="68" mass="7150">MTKARFIFGTVHGLTVLLLVAIAVGILAVTVSTTWVPFAVVAVATLGGVALNFLYNTRYGDPGNGREE</sequence>
<evidence type="ECO:0000256" key="1">
    <source>
        <dbReference type="SAM" id="Phobius"/>
    </source>
</evidence>
<evidence type="ECO:0000313" key="3">
    <source>
        <dbReference type="Proteomes" id="UP000248924"/>
    </source>
</evidence>
<protein>
    <submittedName>
        <fullName evidence="2">Uncharacterized protein</fullName>
    </submittedName>
</protein>
<proteinExistence type="predicted"/>
<feature type="transmembrane region" description="Helical" evidence="1">
    <location>
        <begin position="35"/>
        <end position="55"/>
    </location>
</feature>
<keyword evidence="1" id="KW-0472">Membrane</keyword>
<dbReference type="EMBL" id="POTY01000244">
    <property type="protein sequence ID" value="PZG10768.1"/>
    <property type="molecule type" value="Genomic_DNA"/>
</dbReference>
<dbReference type="RefSeq" id="WP_111218167.1">
    <property type="nucleotide sequence ID" value="NZ_POTY01000244.1"/>
</dbReference>
<dbReference type="AlphaFoldDB" id="A0A2W2EFF5"/>
<name>A0A2W2EFF5_9ACTN</name>
<comment type="caution">
    <text evidence="2">The sequence shown here is derived from an EMBL/GenBank/DDBJ whole genome shotgun (WGS) entry which is preliminary data.</text>
</comment>
<reference evidence="2 3" key="1">
    <citation type="submission" date="2018-01" db="EMBL/GenBank/DDBJ databases">
        <title>Draft genome sequence of Jishengella sp. NA12.</title>
        <authorList>
            <person name="Sahin N."/>
            <person name="Ay H."/>
            <person name="Saygin H."/>
        </authorList>
    </citation>
    <scope>NUCLEOTIDE SEQUENCE [LARGE SCALE GENOMIC DNA]</scope>
    <source>
        <strain evidence="2 3">NA12</strain>
    </source>
</reference>
<keyword evidence="3" id="KW-1185">Reference proteome</keyword>
<keyword evidence="1" id="KW-1133">Transmembrane helix</keyword>
<keyword evidence="1" id="KW-0812">Transmembrane</keyword>
<organism evidence="2 3">
    <name type="scientific">Micromonospora craterilacus</name>
    <dbReference type="NCBI Taxonomy" id="1655439"/>
    <lineage>
        <taxon>Bacteria</taxon>
        <taxon>Bacillati</taxon>
        <taxon>Actinomycetota</taxon>
        <taxon>Actinomycetes</taxon>
        <taxon>Micromonosporales</taxon>
        <taxon>Micromonosporaceae</taxon>
        <taxon>Micromonospora</taxon>
    </lineage>
</organism>
<dbReference type="Proteomes" id="UP000248924">
    <property type="component" value="Unassembled WGS sequence"/>
</dbReference>
<gene>
    <name evidence="2" type="ORF">C1I95_27810</name>
</gene>